<name>A0A212JRG7_9BACT</name>
<proteinExistence type="predicted"/>
<protein>
    <submittedName>
        <fullName evidence="1">Uncharacterized protein</fullName>
    </submittedName>
</protein>
<organism evidence="1">
    <name type="scientific">uncultured Dysgonomonas sp</name>
    <dbReference type="NCBI Taxonomy" id="206096"/>
    <lineage>
        <taxon>Bacteria</taxon>
        <taxon>Pseudomonadati</taxon>
        <taxon>Bacteroidota</taxon>
        <taxon>Bacteroidia</taxon>
        <taxon>Bacteroidales</taxon>
        <taxon>Dysgonomonadaceae</taxon>
        <taxon>Dysgonomonas</taxon>
        <taxon>environmental samples</taxon>
    </lineage>
</organism>
<dbReference type="EMBL" id="FLUM01000003">
    <property type="protein sequence ID" value="SBW02064.1"/>
    <property type="molecule type" value="Genomic_DNA"/>
</dbReference>
<accession>A0A212JRG7</accession>
<gene>
    <name evidence="1" type="ORF">KL86DYS1_30176</name>
</gene>
<dbReference type="AlphaFoldDB" id="A0A212JRG7"/>
<sequence>MSMIMKKIILLIAFISISILGKAQCNLPYKPLSEFSKDTTAFIIYNFMDRKDCYKGKTLKEVTIDLGIPVIDYTRADIERGNLFGYIYIYIYDDSIVRKLWDSNKDDNAIRIFWETPINVRHPDYKRLIGTDWDKAYEYMKDMQIKELEVPISRYSKYYEKYKEKETKSYDPNKRKEGVW</sequence>
<reference evidence="1" key="1">
    <citation type="submission" date="2016-04" db="EMBL/GenBank/DDBJ databases">
        <authorList>
            <person name="Evans L.H."/>
            <person name="Alamgir A."/>
            <person name="Owens N."/>
            <person name="Weber N.D."/>
            <person name="Virtaneva K."/>
            <person name="Barbian K."/>
            <person name="Babar A."/>
            <person name="Rosenke K."/>
        </authorList>
    </citation>
    <scope>NUCLEOTIDE SEQUENCE</scope>
    <source>
        <strain evidence="1">86-1</strain>
    </source>
</reference>
<evidence type="ECO:0000313" key="1">
    <source>
        <dbReference type="EMBL" id="SBW02064.1"/>
    </source>
</evidence>